<dbReference type="InParanoid" id="A0A409YKZ2"/>
<dbReference type="Gene3D" id="3.30.710.10">
    <property type="entry name" value="Potassium Channel Kv1.1, Chain A"/>
    <property type="match status" value="1"/>
</dbReference>
<dbReference type="AlphaFoldDB" id="A0A409YKZ2"/>
<evidence type="ECO:0000313" key="2">
    <source>
        <dbReference type="EMBL" id="PPR03749.1"/>
    </source>
</evidence>
<dbReference type="SMART" id="SM00225">
    <property type="entry name" value="BTB"/>
    <property type="match status" value="1"/>
</dbReference>
<protein>
    <recommendedName>
        <fullName evidence="1">BTB domain-containing protein</fullName>
    </recommendedName>
</protein>
<dbReference type="EMBL" id="NHYE01000706">
    <property type="protein sequence ID" value="PPR03749.1"/>
    <property type="molecule type" value="Genomic_DNA"/>
</dbReference>
<dbReference type="SUPFAM" id="SSF54695">
    <property type="entry name" value="POZ domain"/>
    <property type="match status" value="1"/>
</dbReference>
<dbReference type="InterPro" id="IPR000210">
    <property type="entry name" value="BTB/POZ_dom"/>
</dbReference>
<evidence type="ECO:0000259" key="1">
    <source>
        <dbReference type="PROSITE" id="PS50097"/>
    </source>
</evidence>
<dbReference type="PROSITE" id="PS50097">
    <property type="entry name" value="BTB"/>
    <property type="match status" value="1"/>
</dbReference>
<evidence type="ECO:0000313" key="3">
    <source>
        <dbReference type="Proteomes" id="UP000284706"/>
    </source>
</evidence>
<accession>A0A409YKZ2</accession>
<sequence>MDSSLGLALYPTGVSRDDKYYIPVGDVTILVSKTLFRVHRHVLARDGSTFEDLFSLDSDVDPDEGQNDTRSFVQDGADDEHPIVMQGDEEDVFRDLLWCLYALPQKILEATTPKTEDGILKLANIAHIANKYHFVTTELWALQCLTDFFRNEPSNPQIQAQQGQTRVRTQRVPLSTSTLVKVTEVAALCEGREHNNVLLDALRPKWKSLIHTRSDVGLALSVTERLGLRDLCGLAYHTMLQQGRENWDRDPHLTREHRIRLLSGFHKVTQFCDLLPSSPPAFTHHPNCIDGPEECGRAWKAFWKSMMSLDPDVGVGSQAMRHDKLDVLGRLMMAVSIMQTLEKGELQTLGTHPFEECDECHRPAMQATVVVCKKVQDELMDFFPDVV</sequence>
<keyword evidence="3" id="KW-1185">Reference proteome</keyword>
<dbReference type="OrthoDB" id="3238373at2759"/>
<feature type="domain" description="BTB" evidence="1">
    <location>
        <begin position="25"/>
        <end position="109"/>
    </location>
</feature>
<comment type="caution">
    <text evidence="2">The sequence shown here is derived from an EMBL/GenBank/DDBJ whole genome shotgun (WGS) entry which is preliminary data.</text>
</comment>
<gene>
    <name evidence="2" type="ORF">CVT26_005789</name>
</gene>
<proteinExistence type="predicted"/>
<dbReference type="InterPro" id="IPR011333">
    <property type="entry name" value="SKP1/BTB/POZ_sf"/>
</dbReference>
<dbReference type="CDD" id="cd18186">
    <property type="entry name" value="BTB_POZ_ZBTB_KLHL-like"/>
    <property type="match status" value="1"/>
</dbReference>
<name>A0A409YKZ2_9AGAR</name>
<dbReference type="Proteomes" id="UP000284706">
    <property type="component" value="Unassembled WGS sequence"/>
</dbReference>
<organism evidence="2 3">
    <name type="scientific">Gymnopilus dilepis</name>
    <dbReference type="NCBI Taxonomy" id="231916"/>
    <lineage>
        <taxon>Eukaryota</taxon>
        <taxon>Fungi</taxon>
        <taxon>Dikarya</taxon>
        <taxon>Basidiomycota</taxon>
        <taxon>Agaricomycotina</taxon>
        <taxon>Agaricomycetes</taxon>
        <taxon>Agaricomycetidae</taxon>
        <taxon>Agaricales</taxon>
        <taxon>Agaricineae</taxon>
        <taxon>Hymenogastraceae</taxon>
        <taxon>Gymnopilus</taxon>
    </lineage>
</organism>
<reference evidence="2 3" key="1">
    <citation type="journal article" date="2018" name="Evol. Lett.">
        <title>Horizontal gene cluster transfer increased hallucinogenic mushroom diversity.</title>
        <authorList>
            <person name="Reynolds H.T."/>
            <person name="Vijayakumar V."/>
            <person name="Gluck-Thaler E."/>
            <person name="Korotkin H.B."/>
            <person name="Matheny P.B."/>
            <person name="Slot J.C."/>
        </authorList>
    </citation>
    <scope>NUCLEOTIDE SEQUENCE [LARGE SCALE GENOMIC DNA]</scope>
    <source>
        <strain evidence="2 3">SRW20</strain>
    </source>
</reference>